<organism evidence="1 2">
    <name type="scientific">Tessaracoccus lapidicaptus</name>
    <dbReference type="NCBI Taxonomy" id="1427523"/>
    <lineage>
        <taxon>Bacteria</taxon>
        <taxon>Bacillati</taxon>
        <taxon>Actinomycetota</taxon>
        <taxon>Actinomycetes</taxon>
        <taxon>Propionibacteriales</taxon>
        <taxon>Propionibacteriaceae</taxon>
        <taxon>Tessaracoccus</taxon>
    </lineage>
</organism>
<sequence length="136" mass="15252">MTTYFMVGTVHGGWHGHGAREMLDDWIEAGEWVLGWHDMESDPSYRKQAPNLDLMEPGDVLVAKQMNNDFATMLVKAIGVVTEPATDGHRVGVDWVRDFRSAPVTLPSSYRQTLTRVSDTPASRTLIKDHILPLMC</sequence>
<dbReference type="RefSeq" id="WP_068749974.1">
    <property type="nucleotide sequence ID" value="NZ_MBQD01000004.1"/>
</dbReference>
<reference evidence="2" key="1">
    <citation type="submission" date="2016-07" db="EMBL/GenBank/DDBJ databases">
        <authorList>
            <person name="Florea S."/>
            <person name="Webb J.S."/>
            <person name="Jaromczyk J."/>
            <person name="Schardl C.L."/>
        </authorList>
    </citation>
    <scope>NUCLEOTIDE SEQUENCE [LARGE SCALE GENOMIC DNA]</scope>
    <source>
        <strain evidence="2">IPBSL-7</strain>
    </source>
</reference>
<gene>
    <name evidence="1" type="ORF">BCR15_12895</name>
</gene>
<keyword evidence="2" id="KW-1185">Reference proteome</keyword>
<protein>
    <submittedName>
        <fullName evidence="1">Uncharacterized protein</fullName>
    </submittedName>
</protein>
<evidence type="ECO:0000313" key="1">
    <source>
        <dbReference type="EMBL" id="OCL36972.1"/>
    </source>
</evidence>
<dbReference type="Proteomes" id="UP000093501">
    <property type="component" value="Unassembled WGS sequence"/>
</dbReference>
<comment type="caution">
    <text evidence="1">The sequence shown here is derived from an EMBL/GenBank/DDBJ whole genome shotgun (WGS) entry which is preliminary data.</text>
</comment>
<proteinExistence type="predicted"/>
<dbReference type="EMBL" id="MBQD01000004">
    <property type="protein sequence ID" value="OCL36972.1"/>
    <property type="molecule type" value="Genomic_DNA"/>
</dbReference>
<evidence type="ECO:0000313" key="2">
    <source>
        <dbReference type="Proteomes" id="UP000093501"/>
    </source>
</evidence>
<dbReference type="AlphaFoldDB" id="A0A1C0ARR0"/>
<name>A0A1C0ARR0_9ACTN</name>
<accession>A0A1C0ARR0</accession>